<dbReference type="PROSITE" id="PS00449">
    <property type="entry name" value="ATPASE_A"/>
    <property type="match status" value="1"/>
</dbReference>
<evidence type="ECO:0000256" key="10">
    <source>
        <dbReference type="ARBA" id="ARBA00023310"/>
    </source>
</evidence>
<reference evidence="13" key="1">
    <citation type="journal article" date="2014" name="Int. J. Syst. Evol. Microbiol.">
        <title>Complete genome sequence of Corynebacterium casei LMG S-19264T (=DSM 44701T), isolated from a smear-ripened cheese.</title>
        <authorList>
            <consortium name="US DOE Joint Genome Institute (JGI-PGF)"/>
            <person name="Walter F."/>
            <person name="Albersmeier A."/>
            <person name="Kalinowski J."/>
            <person name="Ruckert C."/>
        </authorList>
    </citation>
    <scope>NUCLEOTIDE SEQUENCE</scope>
    <source>
        <strain evidence="13">KCTC 12113</strain>
    </source>
</reference>
<evidence type="ECO:0000256" key="4">
    <source>
        <dbReference type="ARBA" id="ARBA00022547"/>
    </source>
</evidence>
<evidence type="ECO:0000313" key="14">
    <source>
        <dbReference type="Proteomes" id="UP000634668"/>
    </source>
</evidence>
<dbReference type="GO" id="GO:0045259">
    <property type="term" value="C:proton-transporting ATP synthase complex"/>
    <property type="evidence" value="ECO:0007669"/>
    <property type="project" value="UniProtKB-KW"/>
</dbReference>
<accession>A0A918MMM6</accession>
<keyword evidence="3 11" id="KW-0813">Transport</keyword>
<dbReference type="AlphaFoldDB" id="A0A918MMM6"/>
<organism evidence="13 14">
    <name type="scientific">Arenibacter certesii</name>
    <dbReference type="NCBI Taxonomy" id="228955"/>
    <lineage>
        <taxon>Bacteria</taxon>
        <taxon>Pseudomonadati</taxon>
        <taxon>Bacteroidota</taxon>
        <taxon>Flavobacteriia</taxon>
        <taxon>Flavobacteriales</taxon>
        <taxon>Flavobacteriaceae</taxon>
        <taxon>Arenibacter</taxon>
    </lineage>
</organism>
<feature type="transmembrane region" description="Helical" evidence="11">
    <location>
        <begin position="193"/>
        <end position="216"/>
    </location>
</feature>
<keyword evidence="5 11" id="KW-0812">Transmembrane</keyword>
<comment type="caution">
    <text evidence="13">The sequence shown here is derived from an EMBL/GenBank/DDBJ whole genome shotgun (WGS) entry which is preliminary data.</text>
</comment>
<keyword evidence="6 11" id="KW-0375">Hydrogen ion transport</keyword>
<evidence type="ECO:0000256" key="2">
    <source>
        <dbReference type="ARBA" id="ARBA00006810"/>
    </source>
</evidence>
<dbReference type="PANTHER" id="PTHR42823">
    <property type="entry name" value="ATP SYNTHASE SUBUNIT A, CHLOROPLASTIC"/>
    <property type="match status" value="1"/>
</dbReference>
<dbReference type="InterPro" id="IPR017692">
    <property type="entry name" value="Alt_ATP_synth_F0_Asu"/>
</dbReference>
<dbReference type="NCBIfam" id="NF004481">
    <property type="entry name" value="PRK05815.2-3"/>
    <property type="match status" value="1"/>
</dbReference>
<sequence length="236" mass="25959">MRLSPDEMIFWEYGFVKLNLTIVTTWALMLLMVLGAWAITRGLKSNIKTTRWQSVLEMLIIMIRDQIKEVGLKDPEKYIGFIGTLFLFIATSNLLSIIPWYEPPTGSLSTTVALAISVFIAVPVFGIAEGGLKGYLKSYLQPNFIMLPFNIISEISRTLALAVRLFGNIMSGGLIVSVLLSIAPFFFPIIMSALGLLTGMIQAYIFAILAGVYITAATQDAKVKKVQANAPRSGNN</sequence>
<dbReference type="NCBIfam" id="TIGR03306">
    <property type="entry name" value="altF1_A"/>
    <property type="match status" value="1"/>
</dbReference>
<keyword evidence="14" id="KW-1185">Reference proteome</keyword>
<name>A0A918MMM6_9FLAO</name>
<dbReference type="RefSeq" id="WP_026814145.1">
    <property type="nucleotide sequence ID" value="NZ_BMWP01000020.1"/>
</dbReference>
<feature type="transmembrane region" description="Helical" evidence="11">
    <location>
        <begin position="165"/>
        <end position="187"/>
    </location>
</feature>
<evidence type="ECO:0000256" key="9">
    <source>
        <dbReference type="ARBA" id="ARBA00023136"/>
    </source>
</evidence>
<dbReference type="Proteomes" id="UP000634668">
    <property type="component" value="Unassembled WGS sequence"/>
</dbReference>
<dbReference type="GO" id="GO:0042777">
    <property type="term" value="P:proton motive force-driven plasma membrane ATP synthesis"/>
    <property type="evidence" value="ECO:0007669"/>
    <property type="project" value="TreeGrafter"/>
</dbReference>
<feature type="transmembrane region" description="Helical" evidence="11">
    <location>
        <begin position="20"/>
        <end position="39"/>
    </location>
</feature>
<dbReference type="CDD" id="cd00310">
    <property type="entry name" value="ATP-synt_Fo_a_6"/>
    <property type="match status" value="1"/>
</dbReference>
<evidence type="ECO:0000256" key="12">
    <source>
        <dbReference type="RuleBase" id="RU000483"/>
    </source>
</evidence>
<evidence type="ECO:0000256" key="3">
    <source>
        <dbReference type="ARBA" id="ARBA00022448"/>
    </source>
</evidence>
<protein>
    <recommendedName>
        <fullName evidence="11 12">ATP synthase subunit a</fullName>
    </recommendedName>
    <alternativeName>
        <fullName evidence="11">ATP synthase F0 sector subunit a</fullName>
    </alternativeName>
    <alternativeName>
        <fullName evidence="11">F-ATPase subunit 6</fullName>
    </alternativeName>
</protein>
<dbReference type="GO" id="GO:0046933">
    <property type="term" value="F:proton-transporting ATP synthase activity, rotational mechanism"/>
    <property type="evidence" value="ECO:0007669"/>
    <property type="project" value="UniProtKB-UniRule"/>
</dbReference>
<dbReference type="InterPro" id="IPR023011">
    <property type="entry name" value="ATP_synth_F0_asu_AS"/>
</dbReference>
<keyword evidence="8 11" id="KW-0406">Ion transport</keyword>
<comment type="similarity">
    <text evidence="2 11 12">Belongs to the ATPase A chain family.</text>
</comment>
<dbReference type="PANTHER" id="PTHR42823:SF3">
    <property type="entry name" value="ATP SYNTHASE SUBUNIT A, CHLOROPLASTIC"/>
    <property type="match status" value="1"/>
</dbReference>
<dbReference type="PRINTS" id="PR00123">
    <property type="entry name" value="ATPASEA"/>
</dbReference>
<dbReference type="InterPro" id="IPR035908">
    <property type="entry name" value="F0_ATP_A_sf"/>
</dbReference>
<gene>
    <name evidence="11" type="primary">atpB</name>
    <name evidence="13" type="ORF">GCM10007383_27460</name>
</gene>
<evidence type="ECO:0000256" key="1">
    <source>
        <dbReference type="ARBA" id="ARBA00004141"/>
    </source>
</evidence>
<evidence type="ECO:0000256" key="5">
    <source>
        <dbReference type="ARBA" id="ARBA00022692"/>
    </source>
</evidence>
<dbReference type="InterPro" id="IPR045082">
    <property type="entry name" value="ATP_syn_F0_a_bact/chloroplast"/>
</dbReference>
<dbReference type="HAMAP" id="MF_01393">
    <property type="entry name" value="ATP_synth_a_bact"/>
    <property type="match status" value="1"/>
</dbReference>
<comment type="subcellular location">
    <subcellularLocation>
        <location evidence="11 12">Cell membrane</location>
        <topology evidence="11 12">Multi-pass membrane protein</topology>
    </subcellularLocation>
    <subcellularLocation>
        <location evidence="1">Membrane</location>
        <topology evidence="1">Multi-pass membrane protein</topology>
    </subcellularLocation>
</comment>
<evidence type="ECO:0000256" key="7">
    <source>
        <dbReference type="ARBA" id="ARBA00022989"/>
    </source>
</evidence>
<dbReference type="EMBL" id="BMWP01000020">
    <property type="protein sequence ID" value="GGW41212.1"/>
    <property type="molecule type" value="Genomic_DNA"/>
</dbReference>
<keyword evidence="10 11" id="KW-0066">ATP synthesis</keyword>
<keyword evidence="9 11" id="KW-0472">Membrane</keyword>
<dbReference type="Gene3D" id="1.20.120.220">
    <property type="entry name" value="ATP synthase, F0 complex, subunit A"/>
    <property type="match status" value="1"/>
</dbReference>
<evidence type="ECO:0000313" key="13">
    <source>
        <dbReference type="EMBL" id="GGW41212.1"/>
    </source>
</evidence>
<feature type="transmembrane region" description="Helical" evidence="11">
    <location>
        <begin position="107"/>
        <end position="128"/>
    </location>
</feature>
<reference evidence="13" key="2">
    <citation type="submission" date="2020-09" db="EMBL/GenBank/DDBJ databases">
        <authorList>
            <person name="Sun Q."/>
            <person name="Kim S."/>
        </authorList>
    </citation>
    <scope>NUCLEOTIDE SEQUENCE</scope>
    <source>
        <strain evidence="13">KCTC 12113</strain>
    </source>
</reference>
<evidence type="ECO:0000256" key="11">
    <source>
        <dbReference type="HAMAP-Rule" id="MF_01393"/>
    </source>
</evidence>
<evidence type="ECO:0000256" key="8">
    <source>
        <dbReference type="ARBA" id="ARBA00023065"/>
    </source>
</evidence>
<dbReference type="SUPFAM" id="SSF81336">
    <property type="entry name" value="F1F0 ATP synthase subunit A"/>
    <property type="match status" value="1"/>
</dbReference>
<dbReference type="NCBIfam" id="TIGR01131">
    <property type="entry name" value="ATP_synt_6_or_A"/>
    <property type="match status" value="1"/>
</dbReference>
<comment type="function">
    <text evidence="11 12">Key component of the proton channel; it plays a direct role in the translocation of protons across the membrane.</text>
</comment>
<keyword evidence="11" id="KW-1003">Cell membrane</keyword>
<keyword evidence="4 11" id="KW-0138">CF(0)</keyword>
<dbReference type="GO" id="GO:0005886">
    <property type="term" value="C:plasma membrane"/>
    <property type="evidence" value="ECO:0007669"/>
    <property type="project" value="UniProtKB-SubCell"/>
</dbReference>
<feature type="transmembrane region" description="Helical" evidence="11">
    <location>
        <begin position="78"/>
        <end position="101"/>
    </location>
</feature>
<proteinExistence type="inferred from homology"/>
<evidence type="ECO:0000256" key="6">
    <source>
        <dbReference type="ARBA" id="ARBA00022781"/>
    </source>
</evidence>
<dbReference type="Pfam" id="PF00119">
    <property type="entry name" value="ATP-synt_A"/>
    <property type="match status" value="1"/>
</dbReference>
<dbReference type="InterPro" id="IPR000568">
    <property type="entry name" value="ATP_synth_F0_asu"/>
</dbReference>
<keyword evidence="7 11" id="KW-1133">Transmembrane helix</keyword>